<dbReference type="Gene3D" id="3.30.420.10">
    <property type="entry name" value="Ribonuclease H-like superfamily/Ribonuclease H"/>
    <property type="match status" value="1"/>
</dbReference>
<evidence type="ECO:0000313" key="3">
    <source>
        <dbReference type="Proteomes" id="UP000518300"/>
    </source>
</evidence>
<comment type="caution">
    <text evidence="2">The sequence shown here is derived from an EMBL/GenBank/DDBJ whole genome shotgun (WGS) entry which is preliminary data.</text>
</comment>
<dbReference type="InterPro" id="IPR038717">
    <property type="entry name" value="Tc1-like_DDE_dom"/>
</dbReference>
<accession>A0A848LSG7</accession>
<organism evidence="2 3">
    <name type="scientific">Pyxidicoccus fallax</name>
    <dbReference type="NCBI Taxonomy" id="394095"/>
    <lineage>
        <taxon>Bacteria</taxon>
        <taxon>Pseudomonadati</taxon>
        <taxon>Myxococcota</taxon>
        <taxon>Myxococcia</taxon>
        <taxon>Myxococcales</taxon>
        <taxon>Cystobacterineae</taxon>
        <taxon>Myxococcaceae</taxon>
        <taxon>Pyxidicoccus</taxon>
    </lineage>
</organism>
<dbReference type="Pfam" id="PF13358">
    <property type="entry name" value="DDE_3"/>
    <property type="match status" value="1"/>
</dbReference>
<name>A0A848LSG7_9BACT</name>
<evidence type="ECO:0000313" key="2">
    <source>
        <dbReference type="EMBL" id="NMO20609.1"/>
    </source>
</evidence>
<dbReference type="Proteomes" id="UP000518300">
    <property type="component" value="Unassembled WGS sequence"/>
</dbReference>
<reference evidence="2 3" key="1">
    <citation type="submission" date="2020-04" db="EMBL/GenBank/DDBJ databases">
        <title>Draft genome of Pyxidicoccus fallax type strain.</title>
        <authorList>
            <person name="Whitworth D.E."/>
        </authorList>
    </citation>
    <scope>NUCLEOTIDE SEQUENCE [LARGE SCALE GENOMIC DNA]</scope>
    <source>
        <strain evidence="2 3">DSM 14698</strain>
    </source>
</reference>
<keyword evidence="3" id="KW-1185">Reference proteome</keyword>
<sequence length="40" mass="4377">MLMENLGAHKVNGVRQAIEAMGACVVYLPAYSPDFKPIEL</sequence>
<dbReference type="GO" id="GO:0003676">
    <property type="term" value="F:nucleic acid binding"/>
    <property type="evidence" value="ECO:0007669"/>
    <property type="project" value="InterPro"/>
</dbReference>
<dbReference type="InterPro" id="IPR036397">
    <property type="entry name" value="RNaseH_sf"/>
</dbReference>
<dbReference type="RefSeq" id="WP_169349822.1">
    <property type="nucleotide sequence ID" value="NZ_JABBJJ010000256.1"/>
</dbReference>
<protein>
    <recommendedName>
        <fullName evidence="1">Tc1-like transposase DDE domain-containing protein</fullName>
    </recommendedName>
</protein>
<gene>
    <name evidence="2" type="ORF">HG543_37970</name>
</gene>
<dbReference type="EMBL" id="JABBJJ010000256">
    <property type="protein sequence ID" value="NMO20609.1"/>
    <property type="molecule type" value="Genomic_DNA"/>
</dbReference>
<proteinExistence type="predicted"/>
<evidence type="ECO:0000259" key="1">
    <source>
        <dbReference type="Pfam" id="PF13358"/>
    </source>
</evidence>
<feature type="domain" description="Tc1-like transposase DDE" evidence="1">
    <location>
        <begin position="2"/>
        <end position="39"/>
    </location>
</feature>
<dbReference type="AlphaFoldDB" id="A0A848LSG7"/>